<evidence type="ECO:0000313" key="20">
    <source>
        <dbReference type="EMBL" id="KAJ1978109.1"/>
    </source>
</evidence>
<dbReference type="CDD" id="cd05235">
    <property type="entry name" value="SDR_e1"/>
    <property type="match status" value="1"/>
</dbReference>
<dbReference type="PROSITE" id="PS00455">
    <property type="entry name" value="AMP_BINDING"/>
    <property type="match status" value="1"/>
</dbReference>
<dbReference type="EMBL" id="JANBQB010000298">
    <property type="protein sequence ID" value="KAJ1978109.1"/>
    <property type="molecule type" value="Genomic_DNA"/>
</dbReference>
<dbReference type="InterPro" id="IPR014397">
    <property type="entry name" value="Lys2"/>
</dbReference>
<dbReference type="Gene3D" id="1.10.1200.10">
    <property type="entry name" value="ACP-like"/>
    <property type="match status" value="1"/>
</dbReference>
<dbReference type="SUPFAM" id="SSF52777">
    <property type="entry name" value="CoA-dependent acyltransferases"/>
    <property type="match status" value="1"/>
</dbReference>
<dbReference type="InterPro" id="IPR010071">
    <property type="entry name" value="AA_adenyl_dom"/>
</dbReference>
<dbReference type="SUPFAM" id="SSF56801">
    <property type="entry name" value="Acetyl-CoA synthetase-like"/>
    <property type="match status" value="1"/>
</dbReference>
<comment type="catalytic activity">
    <reaction evidence="15">
        <text>(S)-2-amino-6-oxohexanoate + AMP + diphosphate + NADP(+) = L-2-aminoadipate + ATP + NADPH + H(+)</text>
        <dbReference type="Rhea" id="RHEA:46936"/>
        <dbReference type="ChEBI" id="CHEBI:15378"/>
        <dbReference type="ChEBI" id="CHEBI:30616"/>
        <dbReference type="ChEBI" id="CHEBI:33019"/>
        <dbReference type="ChEBI" id="CHEBI:57783"/>
        <dbReference type="ChEBI" id="CHEBI:58321"/>
        <dbReference type="ChEBI" id="CHEBI:58349"/>
        <dbReference type="ChEBI" id="CHEBI:58672"/>
        <dbReference type="ChEBI" id="CHEBI:456215"/>
        <dbReference type="EC" id="1.2.1.95"/>
    </reaction>
</comment>
<dbReference type="EC" id="1.2.1.31" evidence="6"/>
<evidence type="ECO:0000256" key="14">
    <source>
        <dbReference type="ARBA" id="ARBA00032195"/>
    </source>
</evidence>
<sequence length="1599" mass="174180">MTHAAMAVDGTSPSDLDDRLARWHQRLFRPTELVLPTDYPRPSPMKVVEASHTFALPDAASYAVLQLSLAHASPLSPKPGSTPASPYTVLLAAFAVLLNRYTSEEDIVIGSSSDTANPLVLRLTVKPEQTFMDVIDMVQRVEQEAIMDEVPFASLLASLTGKTHDHNGTAAAPPSFFRARFFNQTDTTADTLDQTISTNTDITVFITQQSTASLRQLLPAMQITISYNQVLFSTDRIHHICDQLAQVLQASARVAQALEAHRSNPSLPAPKDTAVGAIDIVTARCRQVIPDPVAPLNWAEWPGAITSVFAHNARSFPTRPCVVEDVLVPGSTISVERTFTYQQVFNAARLLAVYFLKQGIRREDVVAIYAYRGVDLAIAIMGVLMAGATYSVIDPAYPPGRQEVYLTVAQPRGLIVLNKAGVLAESVRDYVTNNLHIIAEVSHLELQANGTLLGGAQGPKGVDLFDPFRNLSDAHLAAEHLTVPVPVGPDSIGTLSFTSGSTGIPKGVRGRHYSLTHFYPWMGREFDLSEVDRFTMLSGIAHDPIQRDVFTPFFLGAELHIPTSEDIGIPGQLASWMAHHKVTVTHLTPAMGQLLSTNATTPIPTLRNAFFVGDLLTKRDCHRLQYLAENVTIVNMYGTTETQRAVSYFAIPPRAVHPSFLSSTKDVIPAGKGMRSAQLLVVNRFYASRGGGVTRDQRPGLCGVGEVGEIYVRSGGLSEGYLRLDDVTSQKFVANWFKPDLDGVNLQKQPYLPVNTANAWPFYRGDRDRLYRSGDLGRYLPDGSVECVGRMDDQIKIRGFRIELGEIDNYLSQHPRVRANVTLVRRDKNEEKKLVSYFVPGTDQTLAPSASSSTTDLTHLEGFDNPTDFAALVGDIRDYLKHKLPSYSIPSVFVPLKRLPLTPNGKIDKAALPFPDTALLADKIPSKRVVPSATAGMAVDGGETPAAAHASDDDVDDAELAGYTLTERTLHTIWQQVLDDDDMLPRDESFFDLGGHSILATRMIFQLRKTFGVDVPLGLMFQDPTIGGLAREIDRLTNSDLNMATPDQPGTAAAAAAKQVPNAGQLAAETSASEASTAISYSADLETLLPQLPPPLTFAKASSTTEGPTYAFPARIVNQNSPTFFLTGATGFLGAFIVAQLLARCPSALVYCLTRADSNQRAFERVKKSCQDHLVWQAAWEAEPDHDDPRYQIGAGGCHVRAVQGDLAQPQLGLSNADWQSLAAQVDGIIHNGAMVHWLFPYERLRSANVLSTLTVLSLAATHHVKPLTFVSSTSVIDSDHYTRLNEFRNDGDAMTDGAPLSPGLQSGANAKVLESDDLEGSRFGLNSGYGQSKWVSEKLLFEARTRGYPVTTVRPGYIVGDTKVGVTNTDDFLWRLVKGCIQLGKVPIINNSVNMCPVDYVARVVVEAAVQPTATQVGPVFQTENPHKFRFNDFFNLVRIYGFEVEPVPYIPWRDQLMDKTLLSADNALYPLLQFVLDDLPTSTKSPELDIANTLALGQLANFTCAPMTSLIGMYLAYLVKTGFLDAPAPYDPEAPVDGNQVVLIAEGSDSPYGLIPQGSNRPGGPLAQQRPVKTAPRRPLPELQAEVGGVLSRSNRS</sequence>
<dbReference type="Gene3D" id="3.40.50.720">
    <property type="entry name" value="NAD(P)-binding Rossmann-like Domain"/>
    <property type="match status" value="1"/>
</dbReference>
<dbReference type="PANTHER" id="PTHR44845">
    <property type="entry name" value="CARRIER DOMAIN-CONTAINING PROTEIN"/>
    <property type="match status" value="1"/>
</dbReference>
<keyword evidence="10" id="KW-0521">NADP</keyword>
<keyword evidence="11 20" id="KW-0560">Oxidoreductase</keyword>
<comment type="pathway">
    <text evidence="3">Amino-acid biosynthesis; L-lysine biosynthesis via AAA pathway; L-lysine from L-alpha-aminoadipate (fungal route): step 1/3.</text>
</comment>
<feature type="domain" description="Carrier" evidence="19">
    <location>
        <begin position="961"/>
        <end position="1037"/>
    </location>
</feature>
<keyword evidence="8" id="KW-0597">Phosphoprotein</keyword>
<dbReference type="Gene3D" id="3.40.50.12780">
    <property type="entry name" value="N-terminal domain of ligase-like"/>
    <property type="match status" value="1"/>
</dbReference>
<dbReference type="GO" id="GO:0009085">
    <property type="term" value="P:lysine biosynthetic process"/>
    <property type="evidence" value="ECO:0007669"/>
    <property type="project" value="UniProtKB-KW"/>
</dbReference>
<dbReference type="PIRSF" id="PIRSF001617">
    <property type="entry name" value="Alpha-AR"/>
    <property type="match status" value="1"/>
</dbReference>
<evidence type="ECO:0000256" key="6">
    <source>
        <dbReference type="ARBA" id="ARBA00013073"/>
    </source>
</evidence>
<dbReference type="PROSITE" id="PS00012">
    <property type="entry name" value="PHOSPHOPANTETHEINE"/>
    <property type="match status" value="1"/>
</dbReference>
<name>A0A9W8B7R2_9FUNG</name>
<dbReference type="NCBIfam" id="TIGR01746">
    <property type="entry name" value="Thioester-redct"/>
    <property type="match status" value="1"/>
</dbReference>
<evidence type="ECO:0000256" key="17">
    <source>
        <dbReference type="ARBA" id="ARBA00049537"/>
    </source>
</evidence>
<dbReference type="Pfam" id="PF07993">
    <property type="entry name" value="NAD_binding_4"/>
    <property type="match status" value="1"/>
</dbReference>
<dbReference type="Proteomes" id="UP001151582">
    <property type="component" value="Unassembled WGS sequence"/>
</dbReference>
<evidence type="ECO:0000256" key="4">
    <source>
        <dbReference type="ARBA" id="ARBA00006432"/>
    </source>
</evidence>
<keyword evidence="21" id="KW-1185">Reference proteome</keyword>
<protein>
    <recommendedName>
        <fullName evidence="14">Alpha-aminoadipate reductase</fullName>
        <ecNumber evidence="6">1.2.1.31</ecNumber>
        <ecNumber evidence="5">1.2.1.95</ecNumber>
    </recommendedName>
    <alternativeName>
        <fullName evidence="13">L-aminoadipate-semialdehyde dehydrogenase</fullName>
    </alternativeName>
</protein>
<dbReference type="EC" id="1.2.1.95" evidence="5"/>
<dbReference type="OrthoDB" id="329835at2759"/>
<dbReference type="NCBIfam" id="TIGR03443">
    <property type="entry name" value="alpha_am_amid"/>
    <property type="match status" value="1"/>
</dbReference>
<evidence type="ECO:0000256" key="3">
    <source>
        <dbReference type="ARBA" id="ARBA00004827"/>
    </source>
</evidence>
<evidence type="ECO:0000256" key="1">
    <source>
        <dbReference type="ARBA" id="ARBA00001957"/>
    </source>
</evidence>
<accession>A0A9W8B7R2</accession>
<organism evidence="20 21">
    <name type="scientific">Dimargaris verticillata</name>
    <dbReference type="NCBI Taxonomy" id="2761393"/>
    <lineage>
        <taxon>Eukaryota</taxon>
        <taxon>Fungi</taxon>
        <taxon>Fungi incertae sedis</taxon>
        <taxon>Zoopagomycota</taxon>
        <taxon>Kickxellomycotina</taxon>
        <taxon>Dimargaritomycetes</taxon>
        <taxon>Dimargaritales</taxon>
        <taxon>Dimargaritaceae</taxon>
        <taxon>Dimargaris</taxon>
    </lineage>
</organism>
<feature type="region of interest" description="Disordered" evidence="18">
    <location>
        <begin position="1554"/>
        <end position="1599"/>
    </location>
</feature>
<evidence type="ECO:0000256" key="8">
    <source>
        <dbReference type="ARBA" id="ARBA00022553"/>
    </source>
</evidence>
<dbReference type="Gene3D" id="3.30.559.30">
    <property type="entry name" value="Nonribosomal peptide synthetase, condensation domain"/>
    <property type="match status" value="1"/>
</dbReference>
<dbReference type="SUPFAM" id="SSF51735">
    <property type="entry name" value="NAD(P)-binding Rossmann-fold domains"/>
    <property type="match status" value="1"/>
</dbReference>
<comment type="catalytic activity">
    <reaction evidence="16">
        <text>(S)-2-amino-6-oxohexanoate + NAD(+) + H2O = L-2-aminoadipate + NADH + 2 H(+)</text>
        <dbReference type="Rhea" id="RHEA:12308"/>
        <dbReference type="ChEBI" id="CHEBI:15377"/>
        <dbReference type="ChEBI" id="CHEBI:15378"/>
        <dbReference type="ChEBI" id="CHEBI:57540"/>
        <dbReference type="ChEBI" id="CHEBI:57945"/>
        <dbReference type="ChEBI" id="CHEBI:58321"/>
        <dbReference type="ChEBI" id="CHEBI:58672"/>
        <dbReference type="EC" id="1.2.1.31"/>
    </reaction>
</comment>
<dbReference type="InterPro" id="IPR045851">
    <property type="entry name" value="AMP-bd_C_sf"/>
</dbReference>
<dbReference type="InterPro" id="IPR000873">
    <property type="entry name" value="AMP-dep_synth/lig_dom"/>
</dbReference>
<evidence type="ECO:0000256" key="5">
    <source>
        <dbReference type="ARBA" id="ARBA00012913"/>
    </source>
</evidence>
<evidence type="ECO:0000256" key="13">
    <source>
        <dbReference type="ARBA" id="ARBA00031335"/>
    </source>
</evidence>
<evidence type="ECO:0000256" key="2">
    <source>
        <dbReference type="ARBA" id="ARBA00003499"/>
    </source>
</evidence>
<comment type="function">
    <text evidence="2">Catalyzes the activation of alpha-aminoadipate by ATP-dependent adenylation and the reduction of activated alpha-aminoadipate by NADPH. The activated alpha-aminoadipate is bound to the phosphopantheinyl group of the enzyme itself before it is reduced to (S)-2-amino-6-oxohexanoate.</text>
</comment>
<comment type="catalytic activity">
    <reaction evidence="17">
        <text>(S)-2-amino-6-oxohexanoate + NADP(+) + H2O = L-2-aminoadipate + NADPH + 2 H(+)</text>
        <dbReference type="Rhea" id="RHEA:12304"/>
        <dbReference type="ChEBI" id="CHEBI:15377"/>
        <dbReference type="ChEBI" id="CHEBI:15378"/>
        <dbReference type="ChEBI" id="CHEBI:57783"/>
        <dbReference type="ChEBI" id="CHEBI:58321"/>
        <dbReference type="ChEBI" id="CHEBI:58349"/>
        <dbReference type="ChEBI" id="CHEBI:58672"/>
        <dbReference type="EC" id="1.2.1.31"/>
    </reaction>
</comment>
<keyword evidence="7" id="KW-0596">Phosphopantetheine</keyword>
<dbReference type="InterPro" id="IPR013120">
    <property type="entry name" value="FAR_NAD-bd"/>
</dbReference>
<keyword evidence="9" id="KW-0028">Amino-acid biosynthesis</keyword>
<dbReference type="InterPro" id="IPR009081">
    <property type="entry name" value="PP-bd_ACP"/>
</dbReference>
<evidence type="ECO:0000256" key="11">
    <source>
        <dbReference type="ARBA" id="ARBA00023002"/>
    </source>
</evidence>
<evidence type="ECO:0000256" key="15">
    <source>
        <dbReference type="ARBA" id="ARBA00048260"/>
    </source>
</evidence>
<dbReference type="GO" id="GO:0004043">
    <property type="term" value="F:L-aminoadipate-semialdehyde dehydrogenase [NAD(P)+] activity"/>
    <property type="evidence" value="ECO:0007669"/>
    <property type="project" value="UniProtKB-EC"/>
</dbReference>
<dbReference type="InterPro" id="IPR020806">
    <property type="entry name" value="PKS_PP-bd"/>
</dbReference>
<dbReference type="InterPro" id="IPR042099">
    <property type="entry name" value="ANL_N_sf"/>
</dbReference>
<evidence type="ECO:0000313" key="21">
    <source>
        <dbReference type="Proteomes" id="UP001151582"/>
    </source>
</evidence>
<dbReference type="InterPro" id="IPR036736">
    <property type="entry name" value="ACP-like_sf"/>
</dbReference>
<dbReference type="GO" id="GO:0031177">
    <property type="term" value="F:phosphopantetheine binding"/>
    <property type="evidence" value="ECO:0007669"/>
    <property type="project" value="InterPro"/>
</dbReference>
<dbReference type="Pfam" id="PF00668">
    <property type="entry name" value="Condensation"/>
    <property type="match status" value="1"/>
</dbReference>
<dbReference type="NCBIfam" id="TIGR01733">
    <property type="entry name" value="AA-adenyl-dom"/>
    <property type="match status" value="1"/>
</dbReference>
<evidence type="ECO:0000256" key="10">
    <source>
        <dbReference type="ARBA" id="ARBA00022857"/>
    </source>
</evidence>
<reference evidence="20" key="1">
    <citation type="submission" date="2022-07" db="EMBL/GenBank/DDBJ databases">
        <title>Phylogenomic reconstructions and comparative analyses of Kickxellomycotina fungi.</title>
        <authorList>
            <person name="Reynolds N.K."/>
            <person name="Stajich J.E."/>
            <person name="Barry K."/>
            <person name="Grigoriev I.V."/>
            <person name="Crous P."/>
            <person name="Smith M.E."/>
        </authorList>
    </citation>
    <scope>NUCLEOTIDE SEQUENCE</scope>
    <source>
        <strain evidence="20">RSA 567</strain>
    </source>
</reference>
<dbReference type="Pfam" id="PF00501">
    <property type="entry name" value="AMP-binding"/>
    <property type="match status" value="1"/>
</dbReference>
<keyword evidence="12" id="KW-0457">Lysine biosynthesis</keyword>
<evidence type="ECO:0000256" key="16">
    <source>
        <dbReference type="ARBA" id="ARBA00048414"/>
    </source>
</evidence>
<dbReference type="Pfam" id="PF00550">
    <property type="entry name" value="PP-binding"/>
    <property type="match status" value="1"/>
</dbReference>
<comment type="similarity">
    <text evidence="4">Belongs to the ATP-dependent AMP-binding enzyme family.</text>
</comment>
<proteinExistence type="inferred from homology"/>
<gene>
    <name evidence="20" type="primary">LYS2</name>
    <name evidence="20" type="ORF">H4R34_003329</name>
</gene>
<dbReference type="InterPro" id="IPR010080">
    <property type="entry name" value="Thioester_reductase-like_dom"/>
</dbReference>
<dbReference type="InterPro" id="IPR020845">
    <property type="entry name" value="AMP-binding_CS"/>
</dbReference>
<dbReference type="SUPFAM" id="SSF47336">
    <property type="entry name" value="ACP-like"/>
    <property type="match status" value="1"/>
</dbReference>
<comment type="cofactor">
    <cofactor evidence="1">
        <name>pantetheine 4'-phosphate</name>
        <dbReference type="ChEBI" id="CHEBI:47942"/>
    </cofactor>
</comment>
<evidence type="ECO:0000256" key="7">
    <source>
        <dbReference type="ARBA" id="ARBA00022450"/>
    </source>
</evidence>
<dbReference type="InterPro" id="IPR006162">
    <property type="entry name" value="Ppantetheine_attach_site"/>
</dbReference>
<dbReference type="SMART" id="SM00823">
    <property type="entry name" value="PKS_PP"/>
    <property type="match status" value="1"/>
</dbReference>
<dbReference type="PROSITE" id="PS50075">
    <property type="entry name" value="CARRIER"/>
    <property type="match status" value="1"/>
</dbReference>
<comment type="caution">
    <text evidence="20">The sequence shown here is derived from an EMBL/GenBank/DDBJ whole genome shotgun (WGS) entry which is preliminary data.</text>
</comment>
<dbReference type="InterPro" id="IPR001242">
    <property type="entry name" value="Condensation_dom"/>
</dbReference>
<dbReference type="InterPro" id="IPR036291">
    <property type="entry name" value="NAD(P)-bd_dom_sf"/>
</dbReference>
<dbReference type="PANTHER" id="PTHR44845:SF1">
    <property type="entry name" value="L-2-AMINOADIPATE REDUCTASE"/>
    <property type="match status" value="1"/>
</dbReference>
<evidence type="ECO:0000256" key="9">
    <source>
        <dbReference type="ARBA" id="ARBA00022605"/>
    </source>
</evidence>
<evidence type="ECO:0000259" key="19">
    <source>
        <dbReference type="PROSITE" id="PS50075"/>
    </source>
</evidence>
<evidence type="ECO:0000256" key="18">
    <source>
        <dbReference type="SAM" id="MobiDB-lite"/>
    </source>
</evidence>
<dbReference type="Gene3D" id="3.30.300.30">
    <property type="match status" value="1"/>
</dbReference>
<evidence type="ECO:0000256" key="12">
    <source>
        <dbReference type="ARBA" id="ARBA00023154"/>
    </source>
</evidence>